<dbReference type="GO" id="GO:0009253">
    <property type="term" value="P:peptidoglycan catabolic process"/>
    <property type="evidence" value="ECO:0007669"/>
    <property type="project" value="InterPro"/>
</dbReference>
<dbReference type="EC" id="3.5.1.28" evidence="3"/>
<dbReference type="SUPFAM" id="SSF47090">
    <property type="entry name" value="PGBD-like"/>
    <property type="match status" value="1"/>
</dbReference>
<evidence type="ECO:0000313" key="8">
    <source>
        <dbReference type="Proteomes" id="UP000306628"/>
    </source>
</evidence>
<protein>
    <recommendedName>
        <fullName evidence="3">N-acetylmuramoyl-L-alanine amidase</fullName>
        <ecNumber evidence="3">3.5.1.28</ecNumber>
    </recommendedName>
</protein>
<comment type="similarity">
    <text evidence="2">Belongs to the N-acetylmuramoyl-L-alanine amidase 2 family.</text>
</comment>
<dbReference type="EMBL" id="VCKX01000224">
    <property type="protein sequence ID" value="TMR25711.1"/>
    <property type="molecule type" value="Genomic_DNA"/>
</dbReference>
<dbReference type="Gene3D" id="1.10.101.10">
    <property type="entry name" value="PGBD-like superfamily/PGBD"/>
    <property type="match status" value="1"/>
</dbReference>
<organism evidence="7 8">
    <name type="scientific">Nonomuraea zeae</name>
    <dbReference type="NCBI Taxonomy" id="1642303"/>
    <lineage>
        <taxon>Bacteria</taxon>
        <taxon>Bacillati</taxon>
        <taxon>Actinomycetota</taxon>
        <taxon>Actinomycetes</taxon>
        <taxon>Streptosporangiales</taxon>
        <taxon>Streptosporangiaceae</taxon>
        <taxon>Nonomuraea</taxon>
    </lineage>
</organism>
<sequence length="260" mass="28376">MQKIQARYYTNGRIRPVRLIVMHSMEAPEKPETAENVARWFATSSPKTSAHVCVDQNSAVRCVDDGDTAWAAPNANADGLHIELNGYARQKRADWLDAASTATLKNAAKVAAAWVKKYNIPIKHLTPAQVKAGQKGFCAHVDVTRAYPGTGSHTDPGPGFPWDKFLAWVKAEVEGKPAKPVAWSRTLVYTKGKAYMKGADVEAWQALLDELGYDVDVDGLYGADSTTATRKFQTKAKVLVTGTADKTTWQAGQKAKGEKK</sequence>
<dbReference type="Gene3D" id="3.40.80.10">
    <property type="entry name" value="Peptidoglycan recognition protein-like"/>
    <property type="match status" value="1"/>
</dbReference>
<proteinExistence type="inferred from homology"/>
<evidence type="ECO:0000313" key="7">
    <source>
        <dbReference type="EMBL" id="TMR25711.1"/>
    </source>
</evidence>
<evidence type="ECO:0000256" key="2">
    <source>
        <dbReference type="ARBA" id="ARBA00007553"/>
    </source>
</evidence>
<reference evidence="7 8" key="1">
    <citation type="submission" date="2019-05" db="EMBL/GenBank/DDBJ databases">
        <title>Draft genome sequence of Nonomuraea zeae DSM 100528.</title>
        <authorList>
            <person name="Saricaoglu S."/>
            <person name="Isik K."/>
        </authorList>
    </citation>
    <scope>NUCLEOTIDE SEQUENCE [LARGE SCALE GENOMIC DNA]</scope>
    <source>
        <strain evidence="7 8">DSM 100528</strain>
    </source>
</reference>
<dbReference type="PANTHER" id="PTHR30417">
    <property type="entry name" value="N-ACETYLMURAMOYL-L-ALANINE AMIDASE AMID"/>
    <property type="match status" value="1"/>
</dbReference>
<dbReference type="Proteomes" id="UP000306628">
    <property type="component" value="Unassembled WGS sequence"/>
</dbReference>
<dbReference type="SMART" id="SM00644">
    <property type="entry name" value="Ami_2"/>
    <property type="match status" value="1"/>
</dbReference>
<dbReference type="InterPro" id="IPR002477">
    <property type="entry name" value="Peptidoglycan-bd-like"/>
</dbReference>
<dbReference type="RefSeq" id="WP_138695997.1">
    <property type="nucleotide sequence ID" value="NZ_JBHSAZ010000073.1"/>
</dbReference>
<dbReference type="GO" id="GO:0071555">
    <property type="term" value="P:cell wall organization"/>
    <property type="evidence" value="ECO:0007669"/>
    <property type="project" value="UniProtKB-KW"/>
</dbReference>
<dbReference type="Pfam" id="PF01471">
    <property type="entry name" value="PG_binding_1"/>
    <property type="match status" value="1"/>
</dbReference>
<keyword evidence="4" id="KW-0378">Hydrolase</keyword>
<dbReference type="Pfam" id="PF01510">
    <property type="entry name" value="Amidase_2"/>
    <property type="match status" value="1"/>
</dbReference>
<comment type="caution">
    <text evidence="7">The sequence shown here is derived from an EMBL/GenBank/DDBJ whole genome shotgun (WGS) entry which is preliminary data.</text>
</comment>
<evidence type="ECO:0000256" key="3">
    <source>
        <dbReference type="ARBA" id="ARBA00011901"/>
    </source>
</evidence>
<evidence type="ECO:0000256" key="4">
    <source>
        <dbReference type="ARBA" id="ARBA00022801"/>
    </source>
</evidence>
<name>A0A5S4G019_9ACTN</name>
<dbReference type="SUPFAM" id="SSF55846">
    <property type="entry name" value="N-acetylmuramoyl-L-alanine amidase-like"/>
    <property type="match status" value="1"/>
</dbReference>
<dbReference type="PANTHER" id="PTHR30417:SF1">
    <property type="entry name" value="N-ACETYLMURAMOYL-L-ALANINE AMIDASE AMID"/>
    <property type="match status" value="1"/>
</dbReference>
<comment type="catalytic activity">
    <reaction evidence="1">
        <text>Hydrolyzes the link between N-acetylmuramoyl residues and L-amino acid residues in certain cell-wall glycopeptides.</text>
        <dbReference type="EC" id="3.5.1.28"/>
    </reaction>
</comment>
<accession>A0A5S4G019</accession>
<feature type="domain" description="N-acetylmuramoyl-L-alanine amidase" evidence="6">
    <location>
        <begin position="5"/>
        <end position="157"/>
    </location>
</feature>
<dbReference type="InterPro" id="IPR036505">
    <property type="entry name" value="Amidase/PGRP_sf"/>
</dbReference>
<dbReference type="InterPro" id="IPR051206">
    <property type="entry name" value="NAMLAA_amidase_2"/>
</dbReference>
<gene>
    <name evidence="7" type="ORF">ETD85_45095</name>
</gene>
<dbReference type="GO" id="GO:0009254">
    <property type="term" value="P:peptidoglycan turnover"/>
    <property type="evidence" value="ECO:0007669"/>
    <property type="project" value="TreeGrafter"/>
</dbReference>
<evidence type="ECO:0000256" key="5">
    <source>
        <dbReference type="ARBA" id="ARBA00023316"/>
    </source>
</evidence>
<dbReference type="InterPro" id="IPR002502">
    <property type="entry name" value="Amidase_domain"/>
</dbReference>
<dbReference type="OrthoDB" id="514320at2"/>
<evidence type="ECO:0000256" key="1">
    <source>
        <dbReference type="ARBA" id="ARBA00001561"/>
    </source>
</evidence>
<dbReference type="InterPro" id="IPR036365">
    <property type="entry name" value="PGBD-like_sf"/>
</dbReference>
<keyword evidence="5" id="KW-0961">Cell wall biogenesis/degradation</keyword>
<evidence type="ECO:0000259" key="6">
    <source>
        <dbReference type="SMART" id="SM00644"/>
    </source>
</evidence>
<dbReference type="GO" id="GO:0008745">
    <property type="term" value="F:N-acetylmuramoyl-L-alanine amidase activity"/>
    <property type="evidence" value="ECO:0007669"/>
    <property type="project" value="UniProtKB-EC"/>
</dbReference>
<dbReference type="AlphaFoldDB" id="A0A5S4G019"/>
<dbReference type="InterPro" id="IPR036366">
    <property type="entry name" value="PGBDSf"/>
</dbReference>
<keyword evidence="8" id="KW-1185">Reference proteome</keyword>